<dbReference type="PROSITE" id="PS50112">
    <property type="entry name" value="PAS"/>
    <property type="match status" value="2"/>
</dbReference>
<evidence type="ECO:0000259" key="11">
    <source>
        <dbReference type="PROSITE" id="PS50888"/>
    </source>
</evidence>
<keyword evidence="13" id="KW-1185">Reference proteome</keyword>
<dbReference type="Pfam" id="PF06102">
    <property type="entry name" value="RRP36"/>
    <property type="match status" value="1"/>
</dbReference>
<evidence type="ECO:0000256" key="9">
    <source>
        <dbReference type="SAM" id="MobiDB-lite"/>
    </source>
</evidence>
<dbReference type="SMART" id="SM00091">
    <property type="entry name" value="PAS"/>
    <property type="match status" value="2"/>
</dbReference>
<evidence type="ECO:0000256" key="8">
    <source>
        <dbReference type="SAM" id="Coils"/>
    </source>
</evidence>
<dbReference type="GO" id="GO:0003677">
    <property type="term" value="F:DNA binding"/>
    <property type="evidence" value="ECO:0007669"/>
    <property type="project" value="UniProtKB-KW"/>
</dbReference>
<dbReference type="PANTHER" id="PTHR21738">
    <property type="entry name" value="RIBOSOMAL RNA PROCESSING PROTEIN 36 HOMOLOG"/>
    <property type="match status" value="1"/>
</dbReference>
<dbReference type="Proteomes" id="UP000050525">
    <property type="component" value="Unassembled WGS sequence"/>
</dbReference>
<accession>A0A151MCM4</accession>
<dbReference type="GO" id="GO:0046983">
    <property type="term" value="F:protein dimerization activity"/>
    <property type="evidence" value="ECO:0007669"/>
    <property type="project" value="InterPro"/>
</dbReference>
<comment type="caution">
    <text evidence="12">The sequence shown here is derived from an EMBL/GenBank/DDBJ whole genome shotgun (WGS) entry which is preliminary data.</text>
</comment>
<evidence type="ECO:0000256" key="5">
    <source>
        <dbReference type="ARBA" id="ARBA00023125"/>
    </source>
</evidence>
<feature type="region of interest" description="Disordered" evidence="9">
    <location>
        <begin position="559"/>
        <end position="581"/>
    </location>
</feature>
<dbReference type="GO" id="GO:0005730">
    <property type="term" value="C:nucleolus"/>
    <property type="evidence" value="ECO:0007669"/>
    <property type="project" value="UniProtKB-SubCell"/>
</dbReference>
<feature type="domain" description="PAS" evidence="10">
    <location>
        <begin position="267"/>
        <end position="299"/>
    </location>
</feature>
<dbReference type="InterPro" id="IPR013655">
    <property type="entry name" value="PAS_fold_3"/>
</dbReference>
<evidence type="ECO:0000313" key="13">
    <source>
        <dbReference type="Proteomes" id="UP000050525"/>
    </source>
</evidence>
<comment type="subunit">
    <text evidence="7">Associates with 90S and pre-40S pre-ribosomal particles.</text>
</comment>
<dbReference type="InterPro" id="IPR000014">
    <property type="entry name" value="PAS"/>
</dbReference>
<dbReference type="InterPro" id="IPR035965">
    <property type="entry name" value="PAS-like_dom_sf"/>
</dbReference>
<evidence type="ECO:0000256" key="1">
    <source>
        <dbReference type="ARBA" id="ARBA00004604"/>
    </source>
</evidence>
<dbReference type="Pfam" id="PF08447">
    <property type="entry name" value="PAS_3"/>
    <property type="match status" value="1"/>
</dbReference>
<dbReference type="PANTHER" id="PTHR21738:SF0">
    <property type="entry name" value="RIBOSOMAL RNA PROCESSING PROTEIN 36 HOMOLOG"/>
    <property type="match status" value="1"/>
</dbReference>
<sequence>MRASSLAGCTWTGVESWTMTIFCDCCSRPLRKEMKCPWGRTRLVPNTSKPFRSTKGASKARRDLINAELQTLRSLLPLSAQEKERLSYLHTMALVCLQIRGSQLFPPGPCTPAITNAVMPDLDLLSLLPGFILALSADGKLAYISENITQILGFSVVELLAQGDSIFDLLDNRAHETVQKKLHAAQEQPGTEIAFVSEMRTSRSFRMKYGGNRTVAVRGRFLALNRVPTSSILTFIAFCTPITQFLEDGHDASNDVPFYSQHTLNMRVTDVTESVVYHLGYRREELIGQSWYTLVHPEDIGVAAALHETLVCDPGSCHQHLMVRMLCKDLSWAWMGITASREHGREIITCINVSLRKSSFANCIASSDLSSLSFEELLQLRNRVGTKAYQQMTCGKKAPYHTKVKTKQRQSKQGPLEFSAKNPVPFLRQVVSAKKKVHRDPRFDDLSGEYSPEVFEKTYSFLNSIKEREKEMVQKQLKKSRNAEQQENLQQLLKRMTQQEVAQKDWQRRREKELALKKQQREQAQQGRKPFYLKKSEKRKLELAEKYAELKRSGKLESFLSKKRKRNAIKDKRRLPFRKDI</sequence>
<evidence type="ECO:0000256" key="4">
    <source>
        <dbReference type="ARBA" id="ARBA00022552"/>
    </source>
</evidence>
<proteinExistence type="inferred from homology"/>
<dbReference type="GO" id="GO:0000462">
    <property type="term" value="P:maturation of SSU-rRNA from tricistronic rRNA transcript (SSU-rRNA, 5.8S rRNA, LSU-rRNA)"/>
    <property type="evidence" value="ECO:0007669"/>
    <property type="project" value="TreeGrafter"/>
</dbReference>
<keyword evidence="3 7" id="KW-0690">Ribosome biogenesis</keyword>
<dbReference type="InterPro" id="IPR056192">
    <property type="entry name" value="bHLH_NPAS4"/>
</dbReference>
<dbReference type="Pfam" id="PF23183">
    <property type="entry name" value="bHLH_NPAS4"/>
    <property type="match status" value="1"/>
</dbReference>
<evidence type="ECO:0000256" key="7">
    <source>
        <dbReference type="RuleBase" id="RU368027"/>
    </source>
</evidence>
<dbReference type="AlphaFoldDB" id="A0A151MCM4"/>
<feature type="coiled-coil region" evidence="8">
    <location>
        <begin position="466"/>
        <end position="502"/>
    </location>
</feature>
<dbReference type="InterPro" id="IPR009292">
    <property type="entry name" value="RRP36"/>
</dbReference>
<feature type="domain" description="PAS" evidence="10">
    <location>
        <begin position="124"/>
        <end position="189"/>
    </location>
</feature>
<protein>
    <recommendedName>
        <fullName evidence="7">rRNA biogenesis protein RRP36</fullName>
    </recommendedName>
</protein>
<feature type="compositionally biased region" description="Basic residues" evidence="9">
    <location>
        <begin position="561"/>
        <end position="581"/>
    </location>
</feature>
<dbReference type="STRING" id="8496.A0A151MCM4"/>
<reference evidence="12 13" key="1">
    <citation type="journal article" date="2012" name="Genome Biol.">
        <title>Sequencing three crocodilian genomes to illuminate the evolution of archosaurs and amniotes.</title>
        <authorList>
            <person name="St John J.A."/>
            <person name="Braun E.L."/>
            <person name="Isberg S.R."/>
            <person name="Miles L.G."/>
            <person name="Chong A.Y."/>
            <person name="Gongora J."/>
            <person name="Dalzell P."/>
            <person name="Moran C."/>
            <person name="Bed'hom B."/>
            <person name="Abzhanov A."/>
            <person name="Burgess S.C."/>
            <person name="Cooksey A.M."/>
            <person name="Castoe T.A."/>
            <person name="Crawford N.G."/>
            <person name="Densmore L.D."/>
            <person name="Drew J.C."/>
            <person name="Edwards S.V."/>
            <person name="Faircloth B.C."/>
            <person name="Fujita M.K."/>
            <person name="Greenwold M.J."/>
            <person name="Hoffmann F.G."/>
            <person name="Howard J.M."/>
            <person name="Iguchi T."/>
            <person name="Janes D.E."/>
            <person name="Khan S.Y."/>
            <person name="Kohno S."/>
            <person name="de Koning A.J."/>
            <person name="Lance S.L."/>
            <person name="McCarthy F.M."/>
            <person name="McCormack J.E."/>
            <person name="Merchant M.E."/>
            <person name="Peterson D.G."/>
            <person name="Pollock D.D."/>
            <person name="Pourmand N."/>
            <person name="Raney B.J."/>
            <person name="Roessler K.A."/>
            <person name="Sanford J.R."/>
            <person name="Sawyer R.H."/>
            <person name="Schmidt C.J."/>
            <person name="Triplett E.W."/>
            <person name="Tuberville T.D."/>
            <person name="Venegas-Anaya M."/>
            <person name="Howard J.T."/>
            <person name="Jarvis E.D."/>
            <person name="Guillette L.J.Jr."/>
            <person name="Glenn T.C."/>
            <person name="Green R.E."/>
            <person name="Ray D.A."/>
        </authorList>
    </citation>
    <scope>NUCLEOTIDE SEQUENCE [LARGE SCALE GENOMIC DNA]</scope>
    <source>
        <strain evidence="12">KSC_2009_1</strain>
    </source>
</reference>
<keyword evidence="6 7" id="KW-0539">Nucleus</keyword>
<evidence type="ECO:0000256" key="2">
    <source>
        <dbReference type="ARBA" id="ARBA00009418"/>
    </source>
</evidence>
<organism evidence="12 13">
    <name type="scientific">Alligator mississippiensis</name>
    <name type="common">American alligator</name>
    <dbReference type="NCBI Taxonomy" id="8496"/>
    <lineage>
        <taxon>Eukaryota</taxon>
        <taxon>Metazoa</taxon>
        <taxon>Chordata</taxon>
        <taxon>Craniata</taxon>
        <taxon>Vertebrata</taxon>
        <taxon>Euteleostomi</taxon>
        <taxon>Archelosauria</taxon>
        <taxon>Archosauria</taxon>
        <taxon>Crocodylia</taxon>
        <taxon>Alligatoridae</taxon>
        <taxon>Alligatorinae</taxon>
        <taxon>Alligator</taxon>
    </lineage>
</organism>
<evidence type="ECO:0000259" key="10">
    <source>
        <dbReference type="PROSITE" id="PS50112"/>
    </source>
</evidence>
<keyword evidence="4 7" id="KW-0698">rRNA processing</keyword>
<dbReference type="InterPro" id="IPR011598">
    <property type="entry name" value="bHLH_dom"/>
</dbReference>
<dbReference type="EMBL" id="AKHW03006231">
    <property type="protein sequence ID" value="KYO22263.1"/>
    <property type="molecule type" value="Genomic_DNA"/>
</dbReference>
<evidence type="ECO:0000313" key="12">
    <source>
        <dbReference type="EMBL" id="KYO22263.1"/>
    </source>
</evidence>
<feature type="region of interest" description="Disordered" evidence="9">
    <location>
        <begin position="511"/>
        <end position="533"/>
    </location>
</feature>
<evidence type="ECO:0000256" key="3">
    <source>
        <dbReference type="ARBA" id="ARBA00022517"/>
    </source>
</evidence>
<name>A0A151MCM4_ALLMI</name>
<dbReference type="Gene3D" id="3.30.450.20">
    <property type="entry name" value="PAS domain"/>
    <property type="match status" value="2"/>
</dbReference>
<comment type="subcellular location">
    <subcellularLocation>
        <location evidence="1 7">Nucleus</location>
        <location evidence="1 7">Nucleolus</location>
    </subcellularLocation>
</comment>
<gene>
    <name evidence="12" type="ORF">Y1Q_0002875</name>
</gene>
<comment type="function">
    <text evidence="7">Component of the 90S pre-ribosome involved in the maturation of rRNAs. Required for early cleavages of the pre-RNAs in the 40S ribosomal subunit maturation pathway.</text>
</comment>
<dbReference type="SUPFAM" id="SSF55785">
    <property type="entry name" value="PYP-like sensor domain (PAS domain)"/>
    <property type="match status" value="2"/>
</dbReference>
<keyword evidence="8" id="KW-0175">Coiled coil</keyword>
<dbReference type="CDD" id="cd00130">
    <property type="entry name" value="PAS"/>
    <property type="match status" value="2"/>
</dbReference>
<comment type="similarity">
    <text evidence="2 7">Belongs to the RRP36 family.</text>
</comment>
<feature type="domain" description="BHLH" evidence="11">
    <location>
        <begin position="49"/>
        <end position="102"/>
    </location>
</feature>
<dbReference type="GO" id="GO:0030686">
    <property type="term" value="C:90S preribosome"/>
    <property type="evidence" value="ECO:0007669"/>
    <property type="project" value="TreeGrafter"/>
</dbReference>
<keyword evidence="5" id="KW-0238">DNA-binding</keyword>
<dbReference type="PROSITE" id="PS50888">
    <property type="entry name" value="BHLH"/>
    <property type="match status" value="1"/>
</dbReference>
<feature type="compositionally biased region" description="Basic and acidic residues" evidence="9">
    <location>
        <begin position="511"/>
        <end position="521"/>
    </location>
</feature>
<evidence type="ECO:0000256" key="6">
    <source>
        <dbReference type="ARBA" id="ARBA00023242"/>
    </source>
</evidence>
<keyword evidence="7" id="KW-0687">Ribonucleoprotein</keyword>